<feature type="compositionally biased region" description="Polar residues" evidence="1">
    <location>
        <begin position="83"/>
        <end position="102"/>
    </location>
</feature>
<feature type="region of interest" description="Disordered" evidence="1">
    <location>
        <begin position="1"/>
        <end position="126"/>
    </location>
</feature>
<dbReference type="AlphaFoldDB" id="A0A6J3HUQ4"/>
<dbReference type="Proteomes" id="UP000504640">
    <property type="component" value="Unplaced"/>
</dbReference>
<dbReference type="RefSeq" id="XP_032133779.1">
    <property type="nucleotide sequence ID" value="XM_032277888.1"/>
</dbReference>
<feature type="compositionally biased region" description="Basic and acidic residues" evidence="1">
    <location>
        <begin position="1"/>
        <end position="41"/>
    </location>
</feature>
<evidence type="ECO:0000313" key="3">
    <source>
        <dbReference type="RefSeq" id="XP_032133777.1"/>
    </source>
</evidence>
<dbReference type="RefSeq" id="XP_032133777.1">
    <property type="nucleotide sequence ID" value="XM_032277886.1"/>
</dbReference>
<protein>
    <submittedName>
        <fullName evidence="3 4">Ephexin-1-like</fullName>
    </submittedName>
</protein>
<evidence type="ECO:0000313" key="2">
    <source>
        <dbReference type="Proteomes" id="UP000504640"/>
    </source>
</evidence>
<name>A0A6J3HUQ4_SAPAP</name>
<proteinExistence type="predicted"/>
<keyword evidence="2" id="KW-1185">Reference proteome</keyword>
<gene>
    <name evidence="3 4" type="primary">LOC116551634</name>
</gene>
<reference evidence="3 4" key="1">
    <citation type="submission" date="2025-04" db="UniProtKB">
        <authorList>
            <consortium name="RefSeq"/>
        </authorList>
    </citation>
    <scope>IDENTIFICATION</scope>
    <source>
        <tissue evidence="3 4">Blood</tissue>
    </source>
</reference>
<evidence type="ECO:0000313" key="4">
    <source>
        <dbReference type="RefSeq" id="XP_032133779.1"/>
    </source>
</evidence>
<accession>A0A6J3HUQ4</accession>
<feature type="compositionally biased region" description="Polar residues" evidence="1">
    <location>
        <begin position="117"/>
        <end position="126"/>
    </location>
</feature>
<evidence type="ECO:0000256" key="1">
    <source>
        <dbReference type="SAM" id="MobiDB-lite"/>
    </source>
</evidence>
<organism evidence="2 3">
    <name type="scientific">Sapajus apella</name>
    <name type="common">Brown-capped capuchin</name>
    <name type="synonym">Cebus apella</name>
    <dbReference type="NCBI Taxonomy" id="9515"/>
    <lineage>
        <taxon>Eukaryota</taxon>
        <taxon>Metazoa</taxon>
        <taxon>Chordata</taxon>
        <taxon>Craniata</taxon>
        <taxon>Vertebrata</taxon>
        <taxon>Euteleostomi</taxon>
        <taxon>Mammalia</taxon>
        <taxon>Eutheria</taxon>
        <taxon>Euarchontoglires</taxon>
        <taxon>Primates</taxon>
        <taxon>Haplorrhini</taxon>
        <taxon>Platyrrhini</taxon>
        <taxon>Cebidae</taxon>
        <taxon>Cebinae</taxon>
        <taxon>Sapajus</taxon>
    </lineage>
</organism>
<dbReference type="GeneID" id="116551634"/>
<sequence length="126" mass="14482">METKESKDVKKTQRKSASDQRNIDNEAAKVKPELPLEKEETSQADQEIQGKELHRHIPIQRNSIFNRSIRRRSKTKARDTPERNTSCLADSQDNGKSVNEPLTLNIPGSRMPPWRTAMQTGTQKMR</sequence>